<evidence type="ECO:0000313" key="4">
    <source>
        <dbReference type="EMBL" id="CAE0774064.1"/>
    </source>
</evidence>
<organism evidence="4">
    <name type="scientific">Chrysotila carterae</name>
    <name type="common">Marine alga</name>
    <name type="synonym">Syracosphaera carterae</name>
    <dbReference type="NCBI Taxonomy" id="13221"/>
    <lineage>
        <taxon>Eukaryota</taxon>
        <taxon>Haptista</taxon>
        <taxon>Haptophyta</taxon>
        <taxon>Prymnesiophyceae</taxon>
        <taxon>Isochrysidales</taxon>
        <taxon>Isochrysidaceae</taxon>
        <taxon>Chrysotila</taxon>
    </lineage>
</organism>
<dbReference type="AlphaFoldDB" id="A0A7S4BQZ8"/>
<dbReference type="Gene3D" id="1.10.510.10">
    <property type="entry name" value="Transferase(Phosphotransferase) domain 1"/>
    <property type="match status" value="1"/>
</dbReference>
<dbReference type="EMBL" id="HBIZ01041753">
    <property type="protein sequence ID" value="CAE0774064.1"/>
    <property type="molecule type" value="Transcribed_RNA"/>
</dbReference>
<dbReference type="SUPFAM" id="SSF56112">
    <property type="entry name" value="Protein kinase-like (PK-like)"/>
    <property type="match status" value="1"/>
</dbReference>
<evidence type="ECO:0000256" key="2">
    <source>
        <dbReference type="SAM" id="MobiDB-lite"/>
    </source>
</evidence>
<feature type="region of interest" description="Disordered" evidence="2">
    <location>
        <begin position="614"/>
        <end position="642"/>
    </location>
</feature>
<reference evidence="4" key="1">
    <citation type="submission" date="2021-01" db="EMBL/GenBank/DDBJ databases">
        <authorList>
            <person name="Corre E."/>
            <person name="Pelletier E."/>
            <person name="Niang G."/>
            <person name="Scheremetjew M."/>
            <person name="Finn R."/>
            <person name="Kale V."/>
            <person name="Holt S."/>
            <person name="Cochrane G."/>
            <person name="Meng A."/>
            <person name="Brown T."/>
            <person name="Cohen L."/>
        </authorList>
    </citation>
    <scope>NUCLEOTIDE SEQUENCE</scope>
    <source>
        <strain evidence="4">CCMP645</strain>
    </source>
</reference>
<accession>A0A7S4BQZ8</accession>
<dbReference type="InterPro" id="IPR000719">
    <property type="entry name" value="Prot_kinase_dom"/>
</dbReference>
<dbReference type="InterPro" id="IPR011009">
    <property type="entry name" value="Kinase-like_dom_sf"/>
</dbReference>
<protein>
    <recommendedName>
        <fullName evidence="3">Protein kinase domain-containing protein</fullName>
    </recommendedName>
</protein>
<dbReference type="CDD" id="cd05121">
    <property type="entry name" value="ABC1_ADCK3-like"/>
    <property type="match status" value="1"/>
</dbReference>
<dbReference type="GO" id="GO:0004672">
    <property type="term" value="F:protein kinase activity"/>
    <property type="evidence" value="ECO:0007669"/>
    <property type="project" value="InterPro"/>
</dbReference>
<dbReference type="PANTHER" id="PTHR10566">
    <property type="entry name" value="CHAPERONE-ACTIVITY OF BC1 COMPLEX CABC1 -RELATED"/>
    <property type="match status" value="1"/>
</dbReference>
<dbReference type="GO" id="GO:0005524">
    <property type="term" value="F:ATP binding"/>
    <property type="evidence" value="ECO:0007669"/>
    <property type="project" value="InterPro"/>
</dbReference>
<dbReference type="Pfam" id="PF03109">
    <property type="entry name" value="ABC1"/>
    <property type="match status" value="1"/>
</dbReference>
<dbReference type="InterPro" id="IPR050154">
    <property type="entry name" value="UbiB_kinase"/>
</dbReference>
<sequence>MLALAHSLTLGLVSPPAPDGVRSHTPSMSLAIRNRFQLQTYLPFVLEGSMFSQPRLTEKEALNELRKGYNRELVSDFGMQRPFQVGGRFLAMAQACLAVLSVWDEAQQTRGAVLRKELSKLGPCAVKAGQTLSQRPDLIPADICEELKLLQTENEPFDNLVAQRVISEEFGHTGPIAPNLPPLNGVSIGAKPLFAHLSADPIASASLGQVYRGATHEGVEVAVKVQRPDALRQCLLDGCVVIAVLSALQGKWGAGDLLEIFDTIAHGVVQELDFRNEAANAEAFAKSVAYLGYVTVPAPLHEYIPGPRVLVSEWVHGKHMNSLPADQAFNMAAMAVEAVTAGLLLTGIVHADPHEGNIMLDDSGRLVFLDFGLMSSVDPDIMEAFADGIQAVLNKDWHSLVHAFIATGFVGNPLRYREVENEGDFVDGTVEQMAAELKAKMEAADGGLSRFGALSTVLFDMGKRWELYTPPYVLLLIRTFLTLEGVVAKVDPDFNIYEAALPWAIRRALSPQTSAGTSTLRSTILTPQNRLQLDKLLAFANDGRFGADAGAQAGVQAGQSMPSVGAQANLRSPTLVEAQPKIGATSLHMGKGAMSPAESDSAVLKHAAGVEATTAADQLHGGVNGEEERSANRAAARRRATGATTPMDSVKFVMATSDGASLRRIARDLDSTSLLLDLASPSARPLRHVAVRYLASAIASSAAAALRPKRTAVAAADAPSATPWALDARGIALKRRTSARFVSVVSMLLRSHMQKQLLAGWRGAAAVAALGWLSCRVGVAAVVRGLLSLRKNDAGSVNSNDGSGAAREPSPQS</sequence>
<gene>
    <name evidence="4" type="ORF">PCAR00345_LOCUS26676</name>
</gene>
<proteinExistence type="inferred from homology"/>
<feature type="domain" description="Protein kinase" evidence="3">
    <location>
        <begin position="196"/>
        <end position="545"/>
    </location>
</feature>
<evidence type="ECO:0000256" key="1">
    <source>
        <dbReference type="ARBA" id="ARBA00009670"/>
    </source>
</evidence>
<dbReference type="InterPro" id="IPR004147">
    <property type="entry name" value="ABC1_dom"/>
</dbReference>
<dbReference type="PANTHER" id="PTHR10566:SF123">
    <property type="entry name" value="PROTEIN KINASE SUPERFAMILY PROTEIN"/>
    <property type="match status" value="1"/>
</dbReference>
<dbReference type="PROSITE" id="PS50011">
    <property type="entry name" value="PROTEIN_KINASE_DOM"/>
    <property type="match status" value="1"/>
</dbReference>
<comment type="similarity">
    <text evidence="1">Belongs to the protein kinase superfamily. ADCK protein kinase family.</text>
</comment>
<evidence type="ECO:0000259" key="3">
    <source>
        <dbReference type="PROSITE" id="PS50011"/>
    </source>
</evidence>
<name>A0A7S4BQZ8_CHRCT</name>